<organism evidence="11 12">
    <name type="scientific">Mizuhopecten yessoensis</name>
    <name type="common">Japanese scallop</name>
    <name type="synonym">Patinopecten yessoensis</name>
    <dbReference type="NCBI Taxonomy" id="6573"/>
    <lineage>
        <taxon>Eukaryota</taxon>
        <taxon>Metazoa</taxon>
        <taxon>Spiralia</taxon>
        <taxon>Lophotrochozoa</taxon>
        <taxon>Mollusca</taxon>
        <taxon>Bivalvia</taxon>
        <taxon>Autobranchia</taxon>
        <taxon>Pteriomorphia</taxon>
        <taxon>Pectinida</taxon>
        <taxon>Pectinoidea</taxon>
        <taxon>Pectinidae</taxon>
        <taxon>Mizuhopecten</taxon>
    </lineage>
</organism>
<comment type="pathway">
    <text evidence="2">Protein modification; protein glycosylation.</text>
</comment>
<evidence type="ECO:0000256" key="3">
    <source>
        <dbReference type="ARBA" id="ARBA00022676"/>
    </source>
</evidence>
<sequence>MSYSLGSARAFLLGLTVFCQLVFLCVVWDSLNIKTEVVMPSNNCNTRGLLSSDDGDVDDLRNVESFTMRGLSDEDKLIEMCKIRPVSSVNCKSLFTGDSSAIALAKNTSYGKLITGNCSLNNLVNTCKVLIKSHGYLTDRTVLSGEELDYPLAFAIKMHKSSDQAEQLLRLIYRPHNVYCLYIDKKASPRVFDVMKKLAVCFHNIFVIQERIDIIYASLSHVLAEMQCMHELLARTVLWKYYINLTGQELPLRTNLEMVRVLKALKGTNDIESFIFPKHLQFRVRKHFTVVKGTLKEDKNTTKEMFSFNITLRKGSAYGIFRREFVEFLHEDIVAQKFIHWLNDSLSPEETIWATLNGLPWAPGGYSLETSHAAGTFLSRAVIWTWDKPRCLGRFSRSVCIFGIGDLPWLASRPQMIANKFDRIYDPIAPDCMEELIRNRTKYTDHGFEQLDWYFYRNLPHVKYYANRTQEEKSMAYLSKKKDIWTKEQQATYLKRLRRAPS</sequence>
<evidence type="ECO:0000313" key="12">
    <source>
        <dbReference type="Proteomes" id="UP000242188"/>
    </source>
</evidence>
<evidence type="ECO:0000256" key="5">
    <source>
        <dbReference type="ARBA" id="ARBA00022692"/>
    </source>
</evidence>
<comment type="caution">
    <text evidence="11">The sequence shown here is derived from an EMBL/GenBank/DDBJ whole genome shotgun (WGS) entry which is preliminary data.</text>
</comment>
<keyword evidence="8" id="KW-0472">Membrane</keyword>
<keyword evidence="9" id="KW-0325">Glycoprotein</keyword>
<dbReference type="GO" id="GO:0016020">
    <property type="term" value="C:membrane"/>
    <property type="evidence" value="ECO:0007669"/>
    <property type="project" value="UniProtKB-SubCell"/>
</dbReference>
<dbReference type="Proteomes" id="UP000242188">
    <property type="component" value="Unassembled WGS sequence"/>
</dbReference>
<evidence type="ECO:0000256" key="6">
    <source>
        <dbReference type="ARBA" id="ARBA00022968"/>
    </source>
</evidence>
<keyword evidence="4 11" id="KW-0808">Transferase</keyword>
<dbReference type="STRING" id="6573.A0A210QCV3"/>
<dbReference type="AlphaFoldDB" id="A0A210QCV3"/>
<gene>
    <name evidence="11" type="ORF">KP79_PYT16071</name>
</gene>
<accession>A0A210QCV3</accession>
<keyword evidence="5" id="KW-0812">Transmembrane</keyword>
<dbReference type="InterPro" id="IPR003406">
    <property type="entry name" value="Glyco_trans_14"/>
</dbReference>
<comment type="similarity">
    <text evidence="10">Belongs to the glycosyltransferase 14 family.</text>
</comment>
<keyword evidence="7" id="KW-1133">Transmembrane helix</keyword>
<keyword evidence="12" id="KW-1185">Reference proteome</keyword>
<evidence type="ECO:0000256" key="4">
    <source>
        <dbReference type="ARBA" id="ARBA00022679"/>
    </source>
</evidence>
<evidence type="ECO:0000256" key="2">
    <source>
        <dbReference type="ARBA" id="ARBA00004922"/>
    </source>
</evidence>
<evidence type="ECO:0000256" key="1">
    <source>
        <dbReference type="ARBA" id="ARBA00004606"/>
    </source>
</evidence>
<dbReference type="GO" id="GO:0008375">
    <property type="term" value="F:acetylglucosaminyltransferase activity"/>
    <property type="evidence" value="ECO:0007669"/>
    <property type="project" value="TreeGrafter"/>
</dbReference>
<name>A0A210QCV3_MIZYE</name>
<evidence type="ECO:0000256" key="10">
    <source>
        <dbReference type="ARBA" id="ARBA00038150"/>
    </source>
</evidence>
<evidence type="ECO:0000256" key="9">
    <source>
        <dbReference type="ARBA" id="ARBA00023180"/>
    </source>
</evidence>
<evidence type="ECO:0000313" key="11">
    <source>
        <dbReference type="EMBL" id="OWF46564.1"/>
    </source>
</evidence>
<dbReference type="OrthoDB" id="2019572at2759"/>
<keyword evidence="3 11" id="KW-0328">Glycosyltransferase</keyword>
<protein>
    <submittedName>
        <fullName evidence="11">Beta-1,3-galactosyl-O-glycosyl-glycoprotein beta-1,6-N-acetylglucosaminyltransferase</fullName>
    </submittedName>
</protein>
<dbReference type="Pfam" id="PF02485">
    <property type="entry name" value="Branch"/>
    <property type="match status" value="1"/>
</dbReference>
<comment type="subcellular location">
    <subcellularLocation>
        <location evidence="1">Membrane</location>
        <topology evidence="1">Single-pass type II membrane protein</topology>
    </subcellularLocation>
</comment>
<dbReference type="PANTHER" id="PTHR19297:SF191">
    <property type="entry name" value="PROTEIN XYLOSYLTRANSFERASE"/>
    <property type="match status" value="1"/>
</dbReference>
<dbReference type="PANTHER" id="PTHR19297">
    <property type="entry name" value="GLYCOSYLTRANSFERASE 14 FAMILY MEMBER"/>
    <property type="match status" value="1"/>
</dbReference>
<keyword evidence="6" id="KW-0735">Signal-anchor</keyword>
<evidence type="ECO:0000256" key="7">
    <source>
        <dbReference type="ARBA" id="ARBA00022989"/>
    </source>
</evidence>
<evidence type="ECO:0000256" key="8">
    <source>
        <dbReference type="ARBA" id="ARBA00023136"/>
    </source>
</evidence>
<proteinExistence type="inferred from homology"/>
<reference evidence="11 12" key="1">
    <citation type="journal article" date="2017" name="Nat. Ecol. Evol.">
        <title>Scallop genome provides insights into evolution of bilaterian karyotype and development.</title>
        <authorList>
            <person name="Wang S."/>
            <person name="Zhang J."/>
            <person name="Jiao W."/>
            <person name="Li J."/>
            <person name="Xun X."/>
            <person name="Sun Y."/>
            <person name="Guo X."/>
            <person name="Huan P."/>
            <person name="Dong B."/>
            <person name="Zhang L."/>
            <person name="Hu X."/>
            <person name="Sun X."/>
            <person name="Wang J."/>
            <person name="Zhao C."/>
            <person name="Wang Y."/>
            <person name="Wang D."/>
            <person name="Huang X."/>
            <person name="Wang R."/>
            <person name="Lv J."/>
            <person name="Li Y."/>
            <person name="Zhang Z."/>
            <person name="Liu B."/>
            <person name="Lu W."/>
            <person name="Hui Y."/>
            <person name="Liang J."/>
            <person name="Zhou Z."/>
            <person name="Hou R."/>
            <person name="Li X."/>
            <person name="Liu Y."/>
            <person name="Li H."/>
            <person name="Ning X."/>
            <person name="Lin Y."/>
            <person name="Zhao L."/>
            <person name="Xing Q."/>
            <person name="Dou J."/>
            <person name="Li Y."/>
            <person name="Mao J."/>
            <person name="Guo H."/>
            <person name="Dou H."/>
            <person name="Li T."/>
            <person name="Mu C."/>
            <person name="Jiang W."/>
            <person name="Fu Q."/>
            <person name="Fu X."/>
            <person name="Miao Y."/>
            <person name="Liu J."/>
            <person name="Yu Q."/>
            <person name="Li R."/>
            <person name="Liao H."/>
            <person name="Li X."/>
            <person name="Kong Y."/>
            <person name="Jiang Z."/>
            <person name="Chourrout D."/>
            <person name="Li R."/>
            <person name="Bao Z."/>
        </authorList>
    </citation>
    <scope>NUCLEOTIDE SEQUENCE [LARGE SCALE GENOMIC DNA]</scope>
    <source>
        <strain evidence="11 12">PY_sf001</strain>
    </source>
</reference>
<dbReference type="EMBL" id="NEDP02004151">
    <property type="protein sequence ID" value="OWF46564.1"/>
    <property type="molecule type" value="Genomic_DNA"/>
</dbReference>